<feature type="transmembrane region" description="Helical" evidence="1">
    <location>
        <begin position="118"/>
        <end position="137"/>
    </location>
</feature>
<evidence type="ECO:0000313" key="2">
    <source>
        <dbReference type="EMBL" id="OKS85821.1"/>
    </source>
</evidence>
<keyword evidence="3" id="KW-1185">Reference proteome</keyword>
<organism evidence="2 3">
    <name type="scientific">Mucilaginibacter polytrichastri</name>
    <dbReference type="NCBI Taxonomy" id="1302689"/>
    <lineage>
        <taxon>Bacteria</taxon>
        <taxon>Pseudomonadati</taxon>
        <taxon>Bacteroidota</taxon>
        <taxon>Sphingobacteriia</taxon>
        <taxon>Sphingobacteriales</taxon>
        <taxon>Sphingobacteriaceae</taxon>
        <taxon>Mucilaginibacter</taxon>
    </lineage>
</organism>
<dbReference type="OrthoDB" id="949461at2"/>
<evidence type="ECO:0000313" key="3">
    <source>
        <dbReference type="Proteomes" id="UP000186720"/>
    </source>
</evidence>
<feature type="transmembrane region" description="Helical" evidence="1">
    <location>
        <begin position="158"/>
        <end position="179"/>
    </location>
</feature>
<dbReference type="STRING" id="1302689.RG47T_1267"/>
<dbReference type="RefSeq" id="WP_074488606.1">
    <property type="nucleotide sequence ID" value="NZ_FPAM01000002.1"/>
</dbReference>
<proteinExistence type="predicted"/>
<accession>A0A1Q5ZVM9</accession>
<keyword evidence="1" id="KW-0812">Transmembrane</keyword>
<dbReference type="EMBL" id="MPPL01000001">
    <property type="protein sequence ID" value="OKS85821.1"/>
    <property type="molecule type" value="Genomic_DNA"/>
</dbReference>
<gene>
    <name evidence="2" type="ORF">RG47T_1267</name>
</gene>
<reference evidence="2 3" key="1">
    <citation type="submission" date="2016-11" db="EMBL/GenBank/DDBJ databases">
        <title>Whole Genome Sequencing of Mucilaginibacter polytrichastri RG4-7(T) isolated from the moss sample.</title>
        <authorList>
            <person name="Li Y."/>
        </authorList>
    </citation>
    <scope>NUCLEOTIDE SEQUENCE [LARGE SCALE GENOMIC DNA]</scope>
    <source>
        <strain evidence="2 3">RG4-7</strain>
    </source>
</reference>
<sequence>MTLKPEEYEMIRQRILNFKIPYQEIYNELLDHISTDIETKRAAGDFREVSLLLDELIDSSLGGQAGIENMARVQERLYRLKIHRRAWKIYFHHIWWKTLAVAVGCVILNKFIPANLKYTAGIYGLIFLTLFSLYIAVLIKMRSVKQIDNKRSLLKTDILRKVFTLIPLLNMAFVIPNIINTLTHYHAREFTRVHPIIPLVIFCYTLLYAESCYRIMQEEMYTLKAN</sequence>
<feature type="transmembrane region" description="Helical" evidence="1">
    <location>
        <begin position="191"/>
        <end position="209"/>
    </location>
</feature>
<dbReference type="AlphaFoldDB" id="A0A1Q5ZVM9"/>
<protein>
    <submittedName>
        <fullName evidence="2">Uncharacterized protein</fullName>
    </submittedName>
</protein>
<name>A0A1Q5ZVM9_9SPHI</name>
<evidence type="ECO:0000256" key="1">
    <source>
        <dbReference type="SAM" id="Phobius"/>
    </source>
</evidence>
<dbReference type="Proteomes" id="UP000186720">
    <property type="component" value="Unassembled WGS sequence"/>
</dbReference>
<feature type="transmembrane region" description="Helical" evidence="1">
    <location>
        <begin position="94"/>
        <end position="112"/>
    </location>
</feature>
<keyword evidence="1" id="KW-0472">Membrane</keyword>
<comment type="caution">
    <text evidence="2">The sequence shown here is derived from an EMBL/GenBank/DDBJ whole genome shotgun (WGS) entry which is preliminary data.</text>
</comment>
<keyword evidence="1" id="KW-1133">Transmembrane helix</keyword>